<keyword evidence="3" id="KW-1185">Reference proteome</keyword>
<reference evidence="2 3" key="1">
    <citation type="submission" date="2019-03" db="EMBL/GenBank/DDBJ databases">
        <title>First draft genome of Liparis tanakae, snailfish: a comprehensive survey of snailfish specific genes.</title>
        <authorList>
            <person name="Kim W."/>
            <person name="Song I."/>
            <person name="Jeong J.-H."/>
            <person name="Kim D."/>
            <person name="Kim S."/>
            <person name="Ryu S."/>
            <person name="Song J.Y."/>
            <person name="Lee S.K."/>
        </authorList>
    </citation>
    <scope>NUCLEOTIDE SEQUENCE [LARGE SCALE GENOMIC DNA]</scope>
    <source>
        <tissue evidence="2">Muscle</tissue>
    </source>
</reference>
<dbReference type="AlphaFoldDB" id="A0A4Z2J7X1"/>
<feature type="region of interest" description="Disordered" evidence="1">
    <location>
        <begin position="26"/>
        <end position="116"/>
    </location>
</feature>
<proteinExistence type="predicted"/>
<dbReference type="EMBL" id="SRLO01000017">
    <property type="protein sequence ID" value="TNN86117.1"/>
    <property type="molecule type" value="Genomic_DNA"/>
</dbReference>
<feature type="compositionally biased region" description="Low complexity" evidence="1">
    <location>
        <begin position="58"/>
        <end position="74"/>
    </location>
</feature>
<accession>A0A4Z2J7X1</accession>
<dbReference type="Proteomes" id="UP000314294">
    <property type="component" value="Unassembled WGS sequence"/>
</dbReference>
<name>A0A4Z2J7X1_9TELE</name>
<comment type="caution">
    <text evidence="2">The sequence shown here is derived from an EMBL/GenBank/DDBJ whole genome shotgun (WGS) entry which is preliminary data.</text>
</comment>
<evidence type="ECO:0000313" key="3">
    <source>
        <dbReference type="Proteomes" id="UP000314294"/>
    </source>
</evidence>
<evidence type="ECO:0000256" key="1">
    <source>
        <dbReference type="SAM" id="MobiDB-lite"/>
    </source>
</evidence>
<organism evidence="2 3">
    <name type="scientific">Liparis tanakae</name>
    <name type="common">Tanaka's snailfish</name>
    <dbReference type="NCBI Taxonomy" id="230148"/>
    <lineage>
        <taxon>Eukaryota</taxon>
        <taxon>Metazoa</taxon>
        <taxon>Chordata</taxon>
        <taxon>Craniata</taxon>
        <taxon>Vertebrata</taxon>
        <taxon>Euteleostomi</taxon>
        <taxon>Actinopterygii</taxon>
        <taxon>Neopterygii</taxon>
        <taxon>Teleostei</taxon>
        <taxon>Neoteleostei</taxon>
        <taxon>Acanthomorphata</taxon>
        <taxon>Eupercaria</taxon>
        <taxon>Perciformes</taxon>
        <taxon>Cottioidei</taxon>
        <taxon>Cottales</taxon>
        <taxon>Liparidae</taxon>
        <taxon>Liparis</taxon>
    </lineage>
</organism>
<protein>
    <submittedName>
        <fullName evidence="2">Uncharacterized protein</fullName>
    </submittedName>
</protein>
<evidence type="ECO:0000313" key="2">
    <source>
        <dbReference type="EMBL" id="TNN86117.1"/>
    </source>
</evidence>
<gene>
    <name evidence="2" type="ORF">EYF80_003534</name>
</gene>
<sequence>MMLISTCGYRLSRGKSLHRWRRMDIGPTEGHVQDSGHDQAAGSGENPSFIDDDEVNTGSCSPRGGPRSPRSQRPLHLPEKPKLGPYARLRGHRRRPAPSSTGLQLEGQGSGNPLQAPVAGVGGNLFSYGGSDIKARVSAAGGKSL</sequence>